<dbReference type="InterPro" id="IPR002539">
    <property type="entry name" value="MaoC-like_dom"/>
</dbReference>
<gene>
    <name evidence="3" type="ORF">C0081_22540</name>
</gene>
<dbReference type="Pfam" id="PF01575">
    <property type="entry name" value="MaoC_dehydratas"/>
    <property type="match status" value="1"/>
</dbReference>
<dbReference type="AlphaFoldDB" id="A0A2N5XKV9"/>
<reference evidence="3 4" key="1">
    <citation type="submission" date="2018-01" db="EMBL/GenBank/DDBJ databases">
        <title>The draft genome sequence of Cohaesibacter sp. H1304.</title>
        <authorList>
            <person name="Wang N.-N."/>
            <person name="Du Z.-J."/>
        </authorList>
    </citation>
    <scope>NUCLEOTIDE SEQUENCE [LARGE SCALE GENOMIC DNA]</scope>
    <source>
        <strain evidence="3 4">H1304</strain>
    </source>
</reference>
<dbReference type="InterPro" id="IPR003965">
    <property type="entry name" value="Fatty_acid_synthase"/>
</dbReference>
<sequence>MTAPLEGVQARTVYYQDMSIGQSESFSHIVREEDIAAFAAVSGDHNPIHTDKDYGQASQFGSNIAHGLYTASLFSALLGMRLPGPGAIYLSQTLKFSAPVRVGDKIDVAVTINEMIDRGRRVVLECEARVGNTLVLSGEATVVAPKKPA</sequence>
<comment type="caution">
    <text evidence="3">The sequence shown here is derived from an EMBL/GenBank/DDBJ whole genome shotgun (WGS) entry which is preliminary data.</text>
</comment>
<keyword evidence="4" id="KW-1185">Reference proteome</keyword>
<name>A0A2N5XKV9_9HYPH</name>
<dbReference type="OrthoDB" id="9800237at2"/>
<evidence type="ECO:0000256" key="1">
    <source>
        <dbReference type="ARBA" id="ARBA00023239"/>
    </source>
</evidence>
<dbReference type="CDD" id="cd03449">
    <property type="entry name" value="R_hydratase"/>
    <property type="match status" value="1"/>
</dbReference>
<dbReference type="GO" id="GO:0019171">
    <property type="term" value="F:(3R)-hydroxyacyl-[acyl-carrier-protein] dehydratase activity"/>
    <property type="evidence" value="ECO:0007669"/>
    <property type="project" value="TreeGrafter"/>
</dbReference>
<keyword evidence="1" id="KW-0456">Lyase</keyword>
<evidence type="ECO:0000313" key="3">
    <source>
        <dbReference type="EMBL" id="PLW75171.1"/>
    </source>
</evidence>
<evidence type="ECO:0000313" key="4">
    <source>
        <dbReference type="Proteomes" id="UP000234881"/>
    </source>
</evidence>
<dbReference type="GO" id="GO:0005835">
    <property type="term" value="C:fatty acid synthase complex"/>
    <property type="evidence" value="ECO:0007669"/>
    <property type="project" value="InterPro"/>
</dbReference>
<evidence type="ECO:0000259" key="2">
    <source>
        <dbReference type="Pfam" id="PF01575"/>
    </source>
</evidence>
<dbReference type="SUPFAM" id="SSF54637">
    <property type="entry name" value="Thioesterase/thiol ester dehydrase-isomerase"/>
    <property type="match status" value="1"/>
</dbReference>
<dbReference type="InterPro" id="IPR029069">
    <property type="entry name" value="HotDog_dom_sf"/>
</dbReference>
<protein>
    <submittedName>
        <fullName evidence="3">Acyl dehydratase</fullName>
    </submittedName>
</protein>
<dbReference type="PRINTS" id="PR01483">
    <property type="entry name" value="FASYNTHASE"/>
</dbReference>
<organism evidence="3 4">
    <name type="scientific">Cohaesibacter celericrescens</name>
    <dbReference type="NCBI Taxonomy" id="2067669"/>
    <lineage>
        <taxon>Bacteria</taxon>
        <taxon>Pseudomonadati</taxon>
        <taxon>Pseudomonadota</taxon>
        <taxon>Alphaproteobacteria</taxon>
        <taxon>Hyphomicrobiales</taxon>
        <taxon>Cohaesibacteraceae</taxon>
    </lineage>
</organism>
<dbReference type="Proteomes" id="UP000234881">
    <property type="component" value="Unassembled WGS sequence"/>
</dbReference>
<feature type="domain" description="MaoC-like" evidence="2">
    <location>
        <begin position="29"/>
        <end position="123"/>
    </location>
</feature>
<dbReference type="FunFam" id="3.10.129.10:FF:000042">
    <property type="entry name" value="MaoC domain protein dehydratase"/>
    <property type="match status" value="1"/>
</dbReference>
<dbReference type="RefSeq" id="WP_101536069.1">
    <property type="nucleotide sequence ID" value="NZ_PKUQ01000055.1"/>
</dbReference>
<dbReference type="GO" id="GO:0004312">
    <property type="term" value="F:fatty acid synthase activity"/>
    <property type="evidence" value="ECO:0007669"/>
    <property type="project" value="InterPro"/>
</dbReference>
<proteinExistence type="predicted"/>
<dbReference type="EMBL" id="PKUQ01000055">
    <property type="protein sequence ID" value="PLW75171.1"/>
    <property type="molecule type" value="Genomic_DNA"/>
</dbReference>
<dbReference type="PANTHER" id="PTHR43437">
    <property type="entry name" value="HYDROXYACYL-THIOESTER DEHYDRATASE TYPE 2, MITOCHONDRIAL-RELATED"/>
    <property type="match status" value="1"/>
</dbReference>
<accession>A0A2N5XKV9</accession>
<dbReference type="PANTHER" id="PTHR43437:SF3">
    <property type="entry name" value="HYDROXYACYL-THIOESTER DEHYDRATASE TYPE 2, MITOCHONDRIAL"/>
    <property type="match status" value="1"/>
</dbReference>
<dbReference type="InterPro" id="IPR050965">
    <property type="entry name" value="UPF0336/Enoyl-CoA_hydratase"/>
</dbReference>
<dbReference type="GO" id="GO:0006633">
    <property type="term" value="P:fatty acid biosynthetic process"/>
    <property type="evidence" value="ECO:0007669"/>
    <property type="project" value="InterPro"/>
</dbReference>
<dbReference type="Gene3D" id="3.10.129.10">
    <property type="entry name" value="Hotdog Thioesterase"/>
    <property type="match status" value="1"/>
</dbReference>